<evidence type="ECO:0000256" key="1">
    <source>
        <dbReference type="ARBA" id="ARBA00009437"/>
    </source>
</evidence>
<evidence type="ECO:0000313" key="6">
    <source>
        <dbReference type="EMBL" id="KEI70166.1"/>
    </source>
</evidence>
<dbReference type="InterPro" id="IPR005119">
    <property type="entry name" value="LysR_subst-bd"/>
</dbReference>
<feature type="domain" description="HTH lysR-type" evidence="5">
    <location>
        <begin position="9"/>
        <end position="66"/>
    </location>
</feature>
<dbReference type="InterPro" id="IPR036390">
    <property type="entry name" value="WH_DNA-bd_sf"/>
</dbReference>
<keyword evidence="3" id="KW-0238">DNA-binding</keyword>
<dbReference type="InterPro" id="IPR050389">
    <property type="entry name" value="LysR-type_TF"/>
</dbReference>
<dbReference type="Pfam" id="PF00126">
    <property type="entry name" value="HTH_1"/>
    <property type="match status" value="1"/>
</dbReference>
<sequence>MITKTAASLDLNLLSVFLEVYRLGSITLAADALEMTQPGVSGALKRLQQQLGAELFVREGRGISPTHIAVQLAGEISPALNNVSNAISNIKQFDPQQPRTFKVLCNEMALLHFHPEIERDTTMGNVNVEFVIAPSHEEEMLQALSMQKADLALDVKGHQSLSYKSHPIIQDEIVIVARKDHPRINRALTEQQYYQEKHVTIRLRRSNMYAADYFTKTPLKPRKISAECDSLMSMLALVSSSDSIGSTSRSLASRYAPLFNLQVIEQPFETLPIEHVMIWHSRTDYSPAHQWLREKIQNHAGQ</sequence>
<evidence type="ECO:0000313" key="7">
    <source>
        <dbReference type="Proteomes" id="UP000027997"/>
    </source>
</evidence>
<dbReference type="PANTHER" id="PTHR30118:SF6">
    <property type="entry name" value="HTH-TYPE TRANSCRIPTIONAL REGULATOR LEUO"/>
    <property type="match status" value="1"/>
</dbReference>
<dbReference type="SUPFAM" id="SSF53850">
    <property type="entry name" value="Periplasmic binding protein-like II"/>
    <property type="match status" value="1"/>
</dbReference>
<keyword evidence="4" id="KW-0804">Transcription</keyword>
<dbReference type="STRING" id="305900.GV64_04880"/>
<dbReference type="EMBL" id="JOJP01000001">
    <property type="protein sequence ID" value="KEI70166.1"/>
    <property type="molecule type" value="Genomic_DNA"/>
</dbReference>
<evidence type="ECO:0000256" key="2">
    <source>
        <dbReference type="ARBA" id="ARBA00023015"/>
    </source>
</evidence>
<name>A0A081K7P0_9GAMM</name>
<dbReference type="Pfam" id="PF03466">
    <property type="entry name" value="LysR_substrate"/>
    <property type="match status" value="1"/>
</dbReference>
<reference evidence="6 7" key="1">
    <citation type="submission" date="2014-06" db="EMBL/GenBank/DDBJ databases">
        <title>Whole Genome Sequences of Three Symbiotic Endozoicomonas Bacteria.</title>
        <authorList>
            <person name="Neave M.J."/>
            <person name="Apprill A."/>
            <person name="Voolstra C.R."/>
        </authorList>
    </citation>
    <scope>NUCLEOTIDE SEQUENCE [LARGE SCALE GENOMIC DNA]</scope>
    <source>
        <strain evidence="6 7">DSM 22380</strain>
    </source>
</reference>
<dbReference type="InterPro" id="IPR036388">
    <property type="entry name" value="WH-like_DNA-bd_sf"/>
</dbReference>
<organism evidence="6 7">
    <name type="scientific">Endozoicomonas elysicola</name>
    <dbReference type="NCBI Taxonomy" id="305900"/>
    <lineage>
        <taxon>Bacteria</taxon>
        <taxon>Pseudomonadati</taxon>
        <taxon>Pseudomonadota</taxon>
        <taxon>Gammaproteobacteria</taxon>
        <taxon>Oceanospirillales</taxon>
        <taxon>Endozoicomonadaceae</taxon>
        <taxon>Endozoicomonas</taxon>
    </lineage>
</organism>
<evidence type="ECO:0000259" key="5">
    <source>
        <dbReference type="PROSITE" id="PS50931"/>
    </source>
</evidence>
<dbReference type="CDD" id="cd08466">
    <property type="entry name" value="PBP2_LeuO"/>
    <property type="match status" value="1"/>
</dbReference>
<keyword evidence="2" id="KW-0805">Transcription regulation</keyword>
<comment type="similarity">
    <text evidence="1">Belongs to the LysR transcriptional regulatory family.</text>
</comment>
<dbReference type="AlphaFoldDB" id="A0A081K7P0"/>
<keyword evidence="7" id="KW-1185">Reference proteome</keyword>
<dbReference type="Proteomes" id="UP000027997">
    <property type="component" value="Unassembled WGS sequence"/>
</dbReference>
<dbReference type="RefSeq" id="WP_020584083.1">
    <property type="nucleotide sequence ID" value="NZ_JOJP01000001.1"/>
</dbReference>
<proteinExistence type="inferred from homology"/>
<dbReference type="Gene3D" id="3.40.190.10">
    <property type="entry name" value="Periplasmic binding protein-like II"/>
    <property type="match status" value="2"/>
</dbReference>
<evidence type="ECO:0000256" key="4">
    <source>
        <dbReference type="ARBA" id="ARBA00023163"/>
    </source>
</evidence>
<dbReference type="PRINTS" id="PR00039">
    <property type="entry name" value="HTHLYSR"/>
</dbReference>
<dbReference type="PANTHER" id="PTHR30118">
    <property type="entry name" value="HTH-TYPE TRANSCRIPTIONAL REGULATOR LEUO-RELATED"/>
    <property type="match status" value="1"/>
</dbReference>
<dbReference type="SUPFAM" id="SSF46785">
    <property type="entry name" value="Winged helix' DNA-binding domain"/>
    <property type="match status" value="1"/>
</dbReference>
<comment type="caution">
    <text evidence="6">The sequence shown here is derived from an EMBL/GenBank/DDBJ whole genome shotgun (WGS) entry which is preliminary data.</text>
</comment>
<dbReference type="GO" id="GO:0003700">
    <property type="term" value="F:DNA-binding transcription factor activity"/>
    <property type="evidence" value="ECO:0007669"/>
    <property type="project" value="InterPro"/>
</dbReference>
<dbReference type="Gene3D" id="1.10.10.10">
    <property type="entry name" value="Winged helix-like DNA-binding domain superfamily/Winged helix DNA-binding domain"/>
    <property type="match status" value="1"/>
</dbReference>
<gene>
    <name evidence="6" type="ORF">GV64_04880</name>
</gene>
<dbReference type="eggNOG" id="COG0583">
    <property type="taxonomic scope" value="Bacteria"/>
</dbReference>
<dbReference type="InterPro" id="IPR000847">
    <property type="entry name" value="LysR_HTH_N"/>
</dbReference>
<protein>
    <submittedName>
        <fullName evidence="6">LysR family transcriptional regulator</fullName>
    </submittedName>
</protein>
<dbReference type="GO" id="GO:0003677">
    <property type="term" value="F:DNA binding"/>
    <property type="evidence" value="ECO:0007669"/>
    <property type="project" value="UniProtKB-KW"/>
</dbReference>
<evidence type="ECO:0000256" key="3">
    <source>
        <dbReference type="ARBA" id="ARBA00023125"/>
    </source>
</evidence>
<accession>A0A081K7P0</accession>
<dbReference type="PROSITE" id="PS50931">
    <property type="entry name" value="HTH_LYSR"/>
    <property type="match status" value="1"/>
</dbReference>